<sequence length="349" mass="37803">MTNKKTVSCTATTADENIYTLRNAQDMQLTISDRGASLVSWLAPDRYGRVGDVLLAYAEAGSYVQNPFYFGAIIGRWANRIAAGQFELDGRSYAVECNDGDNHLHGGSSGFHTARWLATEEDGSLRMSLTSPDGEGGFPGNLKVQVTYRLDDEGRLTIDYEAQSDAPTPINLTSHPYFNLNAGTSDIKDHLLCIDASHYLKIDAGCIPAELASVAGSAFDFRQPAPIGPRLDWPDQQVLIAGGFNHCYCVQAGLNGQPGPLREVASVYDPGSGRKLSVATDQAGLQFYSGNFLSGVAGRDAHDYARHDGFCLEAQAYPNQINGPHAEAVILRPGQVYRQTTVYRVSLQS</sequence>
<comment type="pathway">
    <text evidence="1 5">Carbohydrate metabolism; hexose metabolism.</text>
</comment>
<accession>A0ABR6ZU22</accession>
<dbReference type="EC" id="5.1.3.3" evidence="5"/>
<dbReference type="Gene3D" id="2.70.98.10">
    <property type="match status" value="1"/>
</dbReference>
<protein>
    <recommendedName>
        <fullName evidence="5">Aldose 1-epimerase</fullName>
        <ecNumber evidence="5">5.1.3.3</ecNumber>
    </recommendedName>
</protein>
<dbReference type="CDD" id="cd09019">
    <property type="entry name" value="galactose_mutarotase_like"/>
    <property type="match status" value="1"/>
</dbReference>
<evidence type="ECO:0000313" key="6">
    <source>
        <dbReference type="EMBL" id="MBC3919035.1"/>
    </source>
</evidence>
<dbReference type="InterPro" id="IPR047215">
    <property type="entry name" value="Galactose_mutarotase-like"/>
</dbReference>
<gene>
    <name evidence="6" type="ORF">H8L32_16205</name>
</gene>
<evidence type="ECO:0000256" key="4">
    <source>
        <dbReference type="ARBA" id="ARBA00023277"/>
    </source>
</evidence>
<dbReference type="PANTHER" id="PTHR10091:SF0">
    <property type="entry name" value="GALACTOSE MUTAROTASE"/>
    <property type="match status" value="1"/>
</dbReference>
<evidence type="ECO:0000256" key="3">
    <source>
        <dbReference type="ARBA" id="ARBA00023235"/>
    </source>
</evidence>
<dbReference type="EMBL" id="JACOGF010000008">
    <property type="protein sequence ID" value="MBC3919035.1"/>
    <property type="molecule type" value="Genomic_DNA"/>
</dbReference>
<proteinExistence type="inferred from homology"/>
<name>A0ABR6ZU22_9BURK</name>
<dbReference type="Pfam" id="PF01263">
    <property type="entry name" value="Aldose_epim"/>
    <property type="match status" value="1"/>
</dbReference>
<dbReference type="SUPFAM" id="SSF74650">
    <property type="entry name" value="Galactose mutarotase-like"/>
    <property type="match status" value="1"/>
</dbReference>
<keyword evidence="4 5" id="KW-0119">Carbohydrate metabolism</keyword>
<dbReference type="InterPro" id="IPR014718">
    <property type="entry name" value="GH-type_carb-bd"/>
</dbReference>
<reference evidence="6 7" key="1">
    <citation type="submission" date="2020-08" db="EMBL/GenBank/DDBJ databases">
        <title>Novel species isolated from subtropical streams in China.</title>
        <authorList>
            <person name="Lu H."/>
        </authorList>
    </citation>
    <scope>NUCLEOTIDE SEQUENCE [LARGE SCALE GENOMIC DNA]</scope>
    <source>
        <strain evidence="6 7">CY18W</strain>
    </source>
</reference>
<dbReference type="NCBIfam" id="NF008277">
    <property type="entry name" value="PRK11055.1"/>
    <property type="match status" value="1"/>
</dbReference>
<comment type="similarity">
    <text evidence="2 5">Belongs to the aldose epimerase family.</text>
</comment>
<dbReference type="InterPro" id="IPR015443">
    <property type="entry name" value="Aldose_1-epimerase"/>
</dbReference>
<organism evidence="6 7">
    <name type="scientific">Undibacterium hunanense</name>
    <dbReference type="NCBI Taxonomy" id="2762292"/>
    <lineage>
        <taxon>Bacteria</taxon>
        <taxon>Pseudomonadati</taxon>
        <taxon>Pseudomonadota</taxon>
        <taxon>Betaproteobacteria</taxon>
        <taxon>Burkholderiales</taxon>
        <taxon>Oxalobacteraceae</taxon>
        <taxon>Undibacterium</taxon>
    </lineage>
</organism>
<keyword evidence="3 5" id="KW-0413">Isomerase</keyword>
<dbReference type="Proteomes" id="UP000650424">
    <property type="component" value="Unassembled WGS sequence"/>
</dbReference>
<dbReference type="PANTHER" id="PTHR10091">
    <property type="entry name" value="ALDOSE-1-EPIMERASE"/>
    <property type="match status" value="1"/>
</dbReference>
<evidence type="ECO:0000313" key="7">
    <source>
        <dbReference type="Proteomes" id="UP000650424"/>
    </source>
</evidence>
<evidence type="ECO:0000256" key="1">
    <source>
        <dbReference type="ARBA" id="ARBA00005028"/>
    </source>
</evidence>
<keyword evidence="7" id="KW-1185">Reference proteome</keyword>
<evidence type="ECO:0000256" key="2">
    <source>
        <dbReference type="ARBA" id="ARBA00006206"/>
    </source>
</evidence>
<dbReference type="PIRSF" id="PIRSF005096">
    <property type="entry name" value="GALM"/>
    <property type="match status" value="1"/>
</dbReference>
<dbReference type="InterPro" id="IPR011013">
    <property type="entry name" value="Gal_mutarotase_sf_dom"/>
</dbReference>
<dbReference type="RefSeq" id="WP_186948306.1">
    <property type="nucleotide sequence ID" value="NZ_JACOGF010000008.1"/>
</dbReference>
<comment type="caution">
    <text evidence="6">The sequence shown here is derived from an EMBL/GenBank/DDBJ whole genome shotgun (WGS) entry which is preliminary data.</text>
</comment>
<evidence type="ECO:0000256" key="5">
    <source>
        <dbReference type="PIRNR" id="PIRNR005096"/>
    </source>
</evidence>
<dbReference type="InterPro" id="IPR008183">
    <property type="entry name" value="Aldose_1/G6P_1-epimerase"/>
</dbReference>
<comment type="catalytic activity">
    <reaction evidence="5">
        <text>alpha-D-glucose = beta-D-glucose</text>
        <dbReference type="Rhea" id="RHEA:10264"/>
        <dbReference type="ChEBI" id="CHEBI:15903"/>
        <dbReference type="ChEBI" id="CHEBI:17925"/>
        <dbReference type="EC" id="5.1.3.3"/>
    </reaction>
</comment>